<dbReference type="PANTHER" id="PTHR48111:SF1">
    <property type="entry name" value="TWO-COMPONENT RESPONSE REGULATOR ORR33"/>
    <property type="match status" value="1"/>
</dbReference>
<keyword evidence="3" id="KW-0902">Two-component regulatory system</keyword>
<evidence type="ECO:0000313" key="9">
    <source>
        <dbReference type="EMBL" id="TVY01172.1"/>
    </source>
</evidence>
<dbReference type="PROSITE" id="PS51755">
    <property type="entry name" value="OMPR_PHOB"/>
    <property type="match status" value="1"/>
</dbReference>
<feature type="DNA-binding region" description="OmpR/PhoB-type" evidence="7">
    <location>
        <begin position="177"/>
        <end position="276"/>
    </location>
</feature>
<comment type="subcellular location">
    <subcellularLocation>
        <location evidence="1">Cytoplasm</location>
    </subcellularLocation>
</comment>
<organism evidence="9 10">
    <name type="scientific">Cohnella terricola</name>
    <dbReference type="NCBI Taxonomy" id="1289167"/>
    <lineage>
        <taxon>Bacteria</taxon>
        <taxon>Bacillati</taxon>
        <taxon>Bacillota</taxon>
        <taxon>Bacilli</taxon>
        <taxon>Bacillales</taxon>
        <taxon>Paenibacillaceae</taxon>
        <taxon>Cohnella</taxon>
    </lineage>
</organism>
<dbReference type="InterPro" id="IPR016032">
    <property type="entry name" value="Sig_transdc_resp-reg_C-effctor"/>
</dbReference>
<evidence type="ECO:0000256" key="3">
    <source>
        <dbReference type="ARBA" id="ARBA00023012"/>
    </source>
</evidence>
<evidence type="ECO:0000313" key="10">
    <source>
        <dbReference type="Proteomes" id="UP000316330"/>
    </source>
</evidence>
<evidence type="ECO:0000256" key="2">
    <source>
        <dbReference type="ARBA" id="ARBA00022553"/>
    </source>
</evidence>
<evidence type="ECO:0000256" key="5">
    <source>
        <dbReference type="ARBA" id="ARBA00023125"/>
    </source>
</evidence>
<dbReference type="OrthoDB" id="2652196at2"/>
<accession>A0A559JMS0</accession>
<keyword evidence="5 7" id="KW-0238">DNA-binding</keyword>
<dbReference type="SMART" id="SM00862">
    <property type="entry name" value="Trans_reg_C"/>
    <property type="match status" value="1"/>
</dbReference>
<reference evidence="9 10" key="1">
    <citation type="submission" date="2019-07" db="EMBL/GenBank/DDBJ databases">
        <authorList>
            <person name="Kim J."/>
        </authorList>
    </citation>
    <scope>NUCLEOTIDE SEQUENCE [LARGE SCALE GENOMIC DNA]</scope>
    <source>
        <strain evidence="9 10">G13</strain>
    </source>
</reference>
<evidence type="ECO:0000259" key="8">
    <source>
        <dbReference type="PROSITE" id="PS51755"/>
    </source>
</evidence>
<keyword evidence="6" id="KW-0804">Transcription</keyword>
<dbReference type="InterPro" id="IPR036388">
    <property type="entry name" value="WH-like_DNA-bd_sf"/>
</dbReference>
<dbReference type="GO" id="GO:0032993">
    <property type="term" value="C:protein-DNA complex"/>
    <property type="evidence" value="ECO:0007669"/>
    <property type="project" value="TreeGrafter"/>
</dbReference>
<dbReference type="Proteomes" id="UP000316330">
    <property type="component" value="Unassembled WGS sequence"/>
</dbReference>
<keyword evidence="2" id="KW-0597">Phosphoprotein</keyword>
<dbReference type="InterPro" id="IPR001867">
    <property type="entry name" value="OmpR/PhoB-type_DNA-bd"/>
</dbReference>
<dbReference type="GO" id="GO:0000976">
    <property type="term" value="F:transcription cis-regulatory region binding"/>
    <property type="evidence" value="ECO:0007669"/>
    <property type="project" value="TreeGrafter"/>
</dbReference>
<protein>
    <submittedName>
        <fullName evidence="9">Winged-helix domain-containing protein</fullName>
    </submittedName>
</protein>
<dbReference type="Gene3D" id="1.10.10.10">
    <property type="entry name" value="Winged helix-like DNA-binding domain superfamily/Winged helix DNA-binding domain"/>
    <property type="match status" value="1"/>
</dbReference>
<dbReference type="GO" id="GO:0006355">
    <property type="term" value="P:regulation of DNA-templated transcription"/>
    <property type="evidence" value="ECO:0007669"/>
    <property type="project" value="InterPro"/>
</dbReference>
<gene>
    <name evidence="9" type="ORF">FPZ45_08440</name>
</gene>
<dbReference type="AlphaFoldDB" id="A0A559JMS0"/>
<feature type="domain" description="OmpR/PhoB-type" evidence="8">
    <location>
        <begin position="177"/>
        <end position="276"/>
    </location>
</feature>
<dbReference type="CDD" id="cd00383">
    <property type="entry name" value="trans_reg_C"/>
    <property type="match status" value="1"/>
</dbReference>
<evidence type="ECO:0000256" key="6">
    <source>
        <dbReference type="ARBA" id="ARBA00023163"/>
    </source>
</evidence>
<dbReference type="Pfam" id="PF00486">
    <property type="entry name" value="Trans_reg_C"/>
    <property type="match status" value="1"/>
</dbReference>
<dbReference type="PANTHER" id="PTHR48111">
    <property type="entry name" value="REGULATOR OF RPOS"/>
    <property type="match status" value="1"/>
</dbReference>
<dbReference type="EMBL" id="VNJJ01000004">
    <property type="protein sequence ID" value="TVY01172.1"/>
    <property type="molecule type" value="Genomic_DNA"/>
</dbReference>
<dbReference type="GO" id="GO:0000156">
    <property type="term" value="F:phosphorelay response regulator activity"/>
    <property type="evidence" value="ECO:0007669"/>
    <property type="project" value="TreeGrafter"/>
</dbReference>
<comment type="caution">
    <text evidence="9">The sequence shown here is derived from an EMBL/GenBank/DDBJ whole genome shotgun (WGS) entry which is preliminary data.</text>
</comment>
<evidence type="ECO:0000256" key="7">
    <source>
        <dbReference type="PROSITE-ProRule" id="PRU01091"/>
    </source>
</evidence>
<keyword evidence="4" id="KW-0805">Transcription regulation</keyword>
<dbReference type="GO" id="GO:0005829">
    <property type="term" value="C:cytosol"/>
    <property type="evidence" value="ECO:0007669"/>
    <property type="project" value="TreeGrafter"/>
</dbReference>
<sequence>MAANHLEADGLRHYRRAVSVQRSVQVMQQREQVRSITDDTMTPNDFVPSAPMPGPGDFCEITNRILIVSPRPAALRTLVAELAQRCYDVLLLHHADDPLLSMIQGTIVVIDRTVEHPVSSATAWQADGSSPVLALVNDTASGSRPGEETVKWPGPINDVIAKIQQLSIQYPPLPEVLRNLSFKDIVLDPDRMTVTRGGTRVDLTKTEYDLLRAILAGDGKVMTRQELMNEVWGESYFGGSNAIDVHIRSLRSKLNDDPKQPRYIATVRGAGYRLADD</sequence>
<evidence type="ECO:0000256" key="4">
    <source>
        <dbReference type="ARBA" id="ARBA00023015"/>
    </source>
</evidence>
<evidence type="ECO:0000256" key="1">
    <source>
        <dbReference type="ARBA" id="ARBA00004496"/>
    </source>
</evidence>
<proteinExistence type="predicted"/>
<dbReference type="FunFam" id="1.10.10.10:FF:000018">
    <property type="entry name" value="DNA-binding response regulator ResD"/>
    <property type="match status" value="1"/>
</dbReference>
<name>A0A559JMS0_9BACL</name>
<dbReference type="InterPro" id="IPR039420">
    <property type="entry name" value="WalR-like"/>
</dbReference>
<keyword evidence="10" id="KW-1185">Reference proteome</keyword>
<dbReference type="SUPFAM" id="SSF46894">
    <property type="entry name" value="C-terminal effector domain of the bipartite response regulators"/>
    <property type="match status" value="1"/>
</dbReference>